<name>A0A976SGW8_9CAUD</name>
<evidence type="ECO:0000313" key="2">
    <source>
        <dbReference type="Proteomes" id="UP001064200"/>
    </source>
</evidence>
<gene>
    <name evidence="1" type="ORF">IVIADoCa2_29</name>
</gene>
<dbReference type="EMBL" id="ON911539">
    <property type="protein sequence ID" value="UVB03006.1"/>
    <property type="molecule type" value="Genomic_DNA"/>
</dbReference>
<accession>A0A976SGW8</accession>
<sequence>MVQQGRLMACAHCGQVHRYVPHEAEWARFLEEHHTRKQFDAEWANSLWHRTYPDDAFCILVMKGLAGFVPFNKETQ</sequence>
<dbReference type="Proteomes" id="UP001064200">
    <property type="component" value="Segment"/>
</dbReference>
<evidence type="ECO:0000313" key="1">
    <source>
        <dbReference type="EMBL" id="UVB03006.1"/>
    </source>
</evidence>
<protein>
    <submittedName>
        <fullName evidence="1">Uncharacterized protein</fullName>
    </submittedName>
</protein>
<reference evidence="1" key="1">
    <citation type="submission" date="2022-06" db="EMBL/GenBank/DDBJ databases">
        <title>Comparative analysis of new lytic phages for the biological control of phytopathogenic Xanthomonas spp.</title>
        <authorList>
            <person name="Domingo-Calap M.L."/>
            <person name="Bernabeu-Gimeno M."/>
            <person name="Aure C.M."/>
            <person name="Marco-Noales E."/>
            <person name="Domingo-Calap P."/>
        </authorList>
    </citation>
    <scope>NUCLEOTIDE SEQUENCE</scope>
</reference>
<proteinExistence type="predicted"/>
<keyword evidence="2" id="KW-1185">Reference proteome</keyword>
<organism evidence="1 2">
    <name type="scientific">Xanthomonas phage vB_Xar_IVIA-DoCa2</name>
    <dbReference type="NCBI Taxonomy" id="2970491"/>
    <lineage>
        <taxon>Viruses</taxon>
        <taxon>Duplodnaviria</taxon>
        <taxon>Heunggongvirae</taxon>
        <taxon>Uroviricota</taxon>
        <taxon>Caudoviricetes</taxon>
        <taxon>Autographivirales</taxon>
        <taxon>Autonotataviridae</taxon>
        <taxon>Gujervirinae</taxon>
        <taxon>Pradovirus</taxon>
        <taxon>Pradovirus IVIADoCa2</taxon>
    </lineage>
</organism>